<evidence type="ECO:0000256" key="1">
    <source>
        <dbReference type="SAM" id="MobiDB-lite"/>
    </source>
</evidence>
<feature type="region of interest" description="Disordered" evidence="1">
    <location>
        <begin position="1"/>
        <end position="69"/>
    </location>
</feature>
<feature type="compositionally biased region" description="Polar residues" evidence="1">
    <location>
        <begin position="32"/>
        <end position="45"/>
    </location>
</feature>
<keyword evidence="3" id="KW-1185">Reference proteome</keyword>
<sequence length="69" mass="7559">MRTGHDASDIAKLRRDPSSEDGKLDVALDETFPTSDPPSITQPNRNEPAPSSGYDEEAEGERERMKAGE</sequence>
<reference evidence="2 3" key="1">
    <citation type="submission" date="2021-06" db="EMBL/GenBank/DDBJ databases">
        <title>Sphingomonas sp. XMGL2, whole genome shotgun sequencing project.</title>
        <authorList>
            <person name="Zhao G."/>
            <person name="Shen L."/>
        </authorList>
    </citation>
    <scope>NUCLEOTIDE SEQUENCE [LARGE SCALE GENOMIC DNA]</scope>
    <source>
        <strain evidence="2 3">XMGL2</strain>
    </source>
</reference>
<proteinExistence type="predicted"/>
<dbReference type="EMBL" id="JAHKRT010000003">
    <property type="protein sequence ID" value="MBU3077747.1"/>
    <property type="molecule type" value="Genomic_DNA"/>
</dbReference>
<feature type="compositionally biased region" description="Basic and acidic residues" evidence="1">
    <location>
        <begin position="1"/>
        <end position="26"/>
    </location>
</feature>
<organism evidence="2 3">
    <name type="scientific">Sphingomonas quercus</name>
    <dbReference type="NCBI Taxonomy" id="2842451"/>
    <lineage>
        <taxon>Bacteria</taxon>
        <taxon>Pseudomonadati</taxon>
        <taxon>Pseudomonadota</taxon>
        <taxon>Alphaproteobacteria</taxon>
        <taxon>Sphingomonadales</taxon>
        <taxon>Sphingomonadaceae</taxon>
        <taxon>Sphingomonas</taxon>
    </lineage>
</organism>
<protein>
    <submittedName>
        <fullName evidence="2">Uncharacterized protein</fullName>
    </submittedName>
</protein>
<accession>A0ABS6BHG1</accession>
<gene>
    <name evidence="2" type="ORF">KOF26_07700</name>
</gene>
<evidence type="ECO:0000313" key="2">
    <source>
        <dbReference type="EMBL" id="MBU3077747.1"/>
    </source>
</evidence>
<dbReference type="Proteomes" id="UP000776276">
    <property type="component" value="Unassembled WGS sequence"/>
</dbReference>
<name>A0ABS6BHG1_9SPHN</name>
<evidence type="ECO:0000313" key="3">
    <source>
        <dbReference type="Proteomes" id="UP000776276"/>
    </source>
</evidence>
<comment type="caution">
    <text evidence="2">The sequence shown here is derived from an EMBL/GenBank/DDBJ whole genome shotgun (WGS) entry which is preliminary data.</text>
</comment>